<keyword evidence="3" id="KW-1185">Reference proteome</keyword>
<reference evidence="2 3" key="1">
    <citation type="submission" date="2021-06" db="EMBL/GenBank/DDBJ databases">
        <authorList>
            <person name="Palmer J.M."/>
        </authorList>
    </citation>
    <scope>NUCLEOTIDE SEQUENCE [LARGE SCALE GENOMIC DNA]</scope>
    <source>
        <strain evidence="2 3">GA_2019</strain>
        <tissue evidence="2">Muscle</tissue>
    </source>
</reference>
<proteinExistence type="predicted"/>
<gene>
    <name evidence="2" type="ORF">GOODEAATRI_032400</name>
</gene>
<dbReference type="Proteomes" id="UP001476798">
    <property type="component" value="Unassembled WGS sequence"/>
</dbReference>
<evidence type="ECO:0000256" key="1">
    <source>
        <dbReference type="SAM" id="MobiDB-lite"/>
    </source>
</evidence>
<name>A0ABV0PJA9_9TELE</name>
<sequence length="112" mass="11968">MSPQVCASSSSSGSNSPPGGDEWTAQPLSSPLHTVADISCKSSGSFPSYEVTFHVPRASLSIQRSGFRGLHLLSAANPLCTGPSWFPCRWWAHWGMALRLSFRLGLAGSCKE</sequence>
<dbReference type="EMBL" id="JAHRIO010075978">
    <property type="protein sequence ID" value="MEQ2183427.1"/>
    <property type="molecule type" value="Genomic_DNA"/>
</dbReference>
<evidence type="ECO:0000313" key="3">
    <source>
        <dbReference type="Proteomes" id="UP001476798"/>
    </source>
</evidence>
<protein>
    <submittedName>
        <fullName evidence="2">Uncharacterized protein</fullName>
    </submittedName>
</protein>
<organism evidence="2 3">
    <name type="scientific">Goodea atripinnis</name>
    <dbReference type="NCBI Taxonomy" id="208336"/>
    <lineage>
        <taxon>Eukaryota</taxon>
        <taxon>Metazoa</taxon>
        <taxon>Chordata</taxon>
        <taxon>Craniata</taxon>
        <taxon>Vertebrata</taxon>
        <taxon>Euteleostomi</taxon>
        <taxon>Actinopterygii</taxon>
        <taxon>Neopterygii</taxon>
        <taxon>Teleostei</taxon>
        <taxon>Neoteleostei</taxon>
        <taxon>Acanthomorphata</taxon>
        <taxon>Ovalentaria</taxon>
        <taxon>Atherinomorphae</taxon>
        <taxon>Cyprinodontiformes</taxon>
        <taxon>Goodeidae</taxon>
        <taxon>Goodea</taxon>
    </lineage>
</organism>
<accession>A0ABV0PJA9</accession>
<evidence type="ECO:0000313" key="2">
    <source>
        <dbReference type="EMBL" id="MEQ2183427.1"/>
    </source>
</evidence>
<comment type="caution">
    <text evidence="2">The sequence shown here is derived from an EMBL/GenBank/DDBJ whole genome shotgun (WGS) entry which is preliminary data.</text>
</comment>
<feature type="region of interest" description="Disordered" evidence="1">
    <location>
        <begin position="1"/>
        <end position="27"/>
    </location>
</feature>
<feature type="compositionally biased region" description="Low complexity" evidence="1">
    <location>
        <begin position="8"/>
        <end position="20"/>
    </location>
</feature>